<reference evidence="1" key="1">
    <citation type="submission" date="2020-05" db="EMBL/GenBank/DDBJ databases">
        <title>Large-scale comparative analyses of tick genomes elucidate their genetic diversity and vector capacities.</title>
        <authorList>
            <person name="Jia N."/>
            <person name="Wang J."/>
            <person name="Shi W."/>
            <person name="Du L."/>
            <person name="Sun Y."/>
            <person name="Zhan W."/>
            <person name="Jiang J."/>
            <person name="Wang Q."/>
            <person name="Zhang B."/>
            <person name="Ji P."/>
            <person name="Sakyi L.B."/>
            <person name="Cui X."/>
            <person name="Yuan T."/>
            <person name="Jiang B."/>
            <person name="Yang W."/>
            <person name="Lam T.T.-Y."/>
            <person name="Chang Q."/>
            <person name="Ding S."/>
            <person name="Wang X."/>
            <person name="Zhu J."/>
            <person name="Ruan X."/>
            <person name="Zhao L."/>
            <person name="Wei J."/>
            <person name="Que T."/>
            <person name="Du C."/>
            <person name="Cheng J."/>
            <person name="Dai P."/>
            <person name="Han X."/>
            <person name="Huang E."/>
            <person name="Gao Y."/>
            <person name="Liu J."/>
            <person name="Shao H."/>
            <person name="Ye R."/>
            <person name="Li L."/>
            <person name="Wei W."/>
            <person name="Wang X."/>
            <person name="Wang C."/>
            <person name="Yang T."/>
            <person name="Huo Q."/>
            <person name="Li W."/>
            <person name="Guo W."/>
            <person name="Chen H."/>
            <person name="Zhou L."/>
            <person name="Ni X."/>
            <person name="Tian J."/>
            <person name="Zhou Y."/>
            <person name="Sheng Y."/>
            <person name="Liu T."/>
            <person name="Pan Y."/>
            <person name="Xia L."/>
            <person name="Li J."/>
            <person name="Zhao F."/>
            <person name="Cao W."/>
        </authorList>
    </citation>
    <scope>NUCLEOTIDE SEQUENCE</scope>
    <source>
        <strain evidence="1">Dsil-2018</strain>
    </source>
</reference>
<evidence type="ECO:0000313" key="2">
    <source>
        <dbReference type="Proteomes" id="UP000821865"/>
    </source>
</evidence>
<gene>
    <name evidence="1" type="ORF">HPB49_021464</name>
</gene>
<dbReference type="EMBL" id="CM023472">
    <property type="protein sequence ID" value="KAH7960594.1"/>
    <property type="molecule type" value="Genomic_DNA"/>
</dbReference>
<keyword evidence="2" id="KW-1185">Reference proteome</keyword>
<protein>
    <submittedName>
        <fullName evidence="1">Uncharacterized protein</fullName>
    </submittedName>
</protein>
<dbReference type="Proteomes" id="UP000821865">
    <property type="component" value="Chromosome 3"/>
</dbReference>
<organism evidence="1 2">
    <name type="scientific">Dermacentor silvarum</name>
    <name type="common">Tick</name>
    <dbReference type="NCBI Taxonomy" id="543639"/>
    <lineage>
        <taxon>Eukaryota</taxon>
        <taxon>Metazoa</taxon>
        <taxon>Ecdysozoa</taxon>
        <taxon>Arthropoda</taxon>
        <taxon>Chelicerata</taxon>
        <taxon>Arachnida</taxon>
        <taxon>Acari</taxon>
        <taxon>Parasitiformes</taxon>
        <taxon>Ixodida</taxon>
        <taxon>Ixodoidea</taxon>
        <taxon>Ixodidae</taxon>
        <taxon>Rhipicephalinae</taxon>
        <taxon>Dermacentor</taxon>
    </lineage>
</organism>
<proteinExistence type="predicted"/>
<sequence length="124" mass="13718">MFSDYRVDAVAKAAGHDVVRLPPYLSPLNPFELIWSEVEGYAAANSTTDTLAVVEKLLQENINVVTADKWLKACSHVQRIEDEFWQRDGIIDANLNRPEISLLSDTSSESDASDSEMSGMAESL</sequence>
<evidence type="ECO:0000313" key="1">
    <source>
        <dbReference type="EMBL" id="KAH7960594.1"/>
    </source>
</evidence>
<accession>A0ACB8D883</accession>
<name>A0ACB8D883_DERSI</name>
<comment type="caution">
    <text evidence="1">The sequence shown here is derived from an EMBL/GenBank/DDBJ whole genome shotgun (WGS) entry which is preliminary data.</text>
</comment>